<evidence type="ECO:0000256" key="11">
    <source>
        <dbReference type="ARBA" id="ARBA00023004"/>
    </source>
</evidence>
<feature type="domain" description="FAD-binding FR-type" evidence="18">
    <location>
        <begin position="2"/>
        <end position="100"/>
    </location>
</feature>
<dbReference type="GO" id="GO:0044205">
    <property type="term" value="P:'de novo' UMP biosynthetic process"/>
    <property type="evidence" value="ECO:0007669"/>
    <property type="project" value="UniProtKB-UniRule"/>
</dbReference>
<dbReference type="InterPro" id="IPR012165">
    <property type="entry name" value="Cyt_c3_hydrogenase_gsu"/>
</dbReference>
<dbReference type="SUPFAM" id="SSF63380">
    <property type="entry name" value="Riboflavin synthase domain-like"/>
    <property type="match status" value="1"/>
</dbReference>
<comment type="function">
    <text evidence="15">Responsible for channeling the electrons from the oxidation of dihydroorotate from the FMN redox center in the PyrD type B subunit to the ultimate electron acceptor NAD(+).</text>
</comment>
<comment type="pathway">
    <text evidence="1 15">Pyrimidine metabolism; UMP biosynthesis via de novo pathway; orotate from (S)-dihydroorotate (NAD(+) route): step 1/1.</text>
</comment>
<dbReference type="GO" id="GO:0046872">
    <property type="term" value="F:metal ion binding"/>
    <property type="evidence" value="ECO:0007669"/>
    <property type="project" value="UniProtKB-KW"/>
</dbReference>
<feature type="binding site" evidence="15 17">
    <location>
        <position position="222"/>
    </location>
    <ligand>
        <name>[2Fe-2S] cluster</name>
        <dbReference type="ChEBI" id="CHEBI:190135"/>
    </ligand>
</feature>
<dbReference type="PROSITE" id="PS51384">
    <property type="entry name" value="FAD_FR"/>
    <property type="match status" value="1"/>
</dbReference>
<dbReference type="OrthoDB" id="9778346at2"/>
<protein>
    <recommendedName>
        <fullName evidence="13 15">Dihydroorotate dehydrogenase B (NAD(+)), electron transfer subunit</fullName>
    </recommendedName>
    <alternativeName>
        <fullName evidence="14 15">Dihydroorotate oxidase B, electron transfer subunit</fullName>
    </alternativeName>
</protein>
<feature type="binding site" evidence="15 17">
    <location>
        <position position="217"/>
    </location>
    <ligand>
        <name>[2Fe-2S] cluster</name>
        <dbReference type="ChEBI" id="CHEBI:190135"/>
    </ligand>
</feature>
<comment type="cofactor">
    <cofactor evidence="17">
        <name>[2Fe-2S] cluster</name>
        <dbReference type="ChEBI" id="CHEBI:190135"/>
    </cofactor>
    <text evidence="17">Binds 1 [2Fe-2S] cluster per subunit.</text>
</comment>
<reference evidence="19 20" key="1">
    <citation type="submission" date="2013-08" db="EMBL/GenBank/DDBJ databases">
        <title>Genome of Pontibacillus chungwhensis.</title>
        <authorList>
            <person name="Wang Q."/>
            <person name="Wang G."/>
        </authorList>
    </citation>
    <scope>NUCLEOTIDE SEQUENCE [LARGE SCALE GENOMIC DNA]</scope>
    <source>
        <strain evidence="19 20">BH030062</strain>
    </source>
</reference>
<keyword evidence="6 15" id="KW-0001">2Fe-2S</keyword>
<dbReference type="PANTHER" id="PTHR43513:SF3">
    <property type="entry name" value="DIHYDROOROTATE DEHYDROGENASE B (NAD(+)), ELECTRON TRANSFER SUBUNIT-RELATED"/>
    <property type="match status" value="1"/>
</dbReference>
<dbReference type="Gene3D" id="2.40.30.10">
    <property type="entry name" value="Translation factors"/>
    <property type="match status" value="1"/>
</dbReference>
<accession>A0A0A2UXZ1</accession>
<evidence type="ECO:0000256" key="6">
    <source>
        <dbReference type="ARBA" id="ARBA00022714"/>
    </source>
</evidence>
<evidence type="ECO:0000256" key="15">
    <source>
        <dbReference type="HAMAP-Rule" id="MF_01211"/>
    </source>
</evidence>
<evidence type="ECO:0000256" key="10">
    <source>
        <dbReference type="ARBA" id="ARBA00022982"/>
    </source>
</evidence>
<dbReference type="GO" id="GO:0051537">
    <property type="term" value="F:2 iron, 2 sulfur cluster binding"/>
    <property type="evidence" value="ECO:0007669"/>
    <property type="project" value="UniProtKB-KW"/>
</dbReference>
<name>A0A0A2UXZ1_9BACI</name>
<dbReference type="HAMAP" id="MF_01211">
    <property type="entry name" value="DHODB_Fe_S_bind"/>
    <property type="match status" value="1"/>
</dbReference>
<dbReference type="STRING" id="1385513.N780_10605"/>
<organism evidence="19 20">
    <name type="scientific">Pontibacillus chungwhensis BH030062</name>
    <dbReference type="NCBI Taxonomy" id="1385513"/>
    <lineage>
        <taxon>Bacteria</taxon>
        <taxon>Bacillati</taxon>
        <taxon>Bacillota</taxon>
        <taxon>Bacilli</taxon>
        <taxon>Bacillales</taxon>
        <taxon>Bacillaceae</taxon>
        <taxon>Pontibacillus</taxon>
    </lineage>
</organism>
<keyword evidence="9 15" id="KW-0665">Pyrimidine biosynthesis</keyword>
<feature type="binding site" evidence="15 17">
    <location>
        <position position="225"/>
    </location>
    <ligand>
        <name>[2Fe-2S] cluster</name>
        <dbReference type="ChEBI" id="CHEBI:190135"/>
    </ligand>
</feature>
<dbReference type="SUPFAM" id="SSF52343">
    <property type="entry name" value="Ferredoxin reductase-like, C-terminal NADP-linked domain"/>
    <property type="match status" value="1"/>
</dbReference>
<dbReference type="NCBIfam" id="NF000799">
    <property type="entry name" value="PRK00054.1-4"/>
    <property type="match status" value="1"/>
</dbReference>
<comment type="caution">
    <text evidence="15">Lacks conserved residue(s) required for the propagation of feature annotation.</text>
</comment>
<dbReference type="PANTHER" id="PTHR43513">
    <property type="entry name" value="DIHYDROOROTATE DEHYDROGENASE B (NAD(+)), ELECTRON TRANSFER SUBUNIT"/>
    <property type="match status" value="1"/>
</dbReference>
<keyword evidence="7 15" id="KW-0479">Metal-binding</keyword>
<evidence type="ECO:0000256" key="4">
    <source>
        <dbReference type="ARBA" id="ARBA00022448"/>
    </source>
</evidence>
<evidence type="ECO:0000256" key="14">
    <source>
        <dbReference type="ARBA" id="ARBA00082223"/>
    </source>
</evidence>
<evidence type="ECO:0000256" key="8">
    <source>
        <dbReference type="ARBA" id="ARBA00022827"/>
    </source>
</evidence>
<comment type="cofactor">
    <cofactor evidence="15 16">
        <name>FAD</name>
        <dbReference type="ChEBI" id="CHEBI:57692"/>
    </cofactor>
    <text evidence="15 16">Binds 1 FAD per subunit.</text>
</comment>
<dbReference type="Gene3D" id="3.40.50.80">
    <property type="entry name" value="Nucleotide-binding domain of ferredoxin-NADP reductase (FNR) module"/>
    <property type="match status" value="1"/>
</dbReference>
<evidence type="ECO:0000313" key="19">
    <source>
        <dbReference type="EMBL" id="KGP92799.1"/>
    </source>
</evidence>
<evidence type="ECO:0000256" key="12">
    <source>
        <dbReference type="ARBA" id="ARBA00023014"/>
    </source>
</evidence>
<keyword evidence="4 15" id="KW-0813">Transport</keyword>
<evidence type="ECO:0000256" key="7">
    <source>
        <dbReference type="ARBA" id="ARBA00022723"/>
    </source>
</evidence>
<proteinExistence type="inferred from homology"/>
<dbReference type="Proteomes" id="UP000030153">
    <property type="component" value="Unassembled WGS sequence"/>
</dbReference>
<feature type="binding site" evidence="15 17">
    <location>
        <position position="242"/>
    </location>
    <ligand>
        <name>[2Fe-2S] cluster</name>
        <dbReference type="ChEBI" id="CHEBI:190135"/>
    </ligand>
</feature>
<dbReference type="InterPro" id="IPR023455">
    <property type="entry name" value="Dihydroorotate_DHASE_ETsu"/>
</dbReference>
<dbReference type="InterPro" id="IPR039261">
    <property type="entry name" value="FNR_nucleotide-bd"/>
</dbReference>
<keyword evidence="11 15" id="KW-0408">Iron</keyword>
<dbReference type="InterPro" id="IPR050353">
    <property type="entry name" value="PyrK_electron_transfer"/>
</dbReference>
<evidence type="ECO:0000259" key="18">
    <source>
        <dbReference type="PROSITE" id="PS51384"/>
    </source>
</evidence>
<feature type="binding site" evidence="15 16">
    <location>
        <begin position="75"/>
        <end position="76"/>
    </location>
    <ligand>
        <name>FAD</name>
        <dbReference type="ChEBI" id="CHEBI:57692"/>
    </ligand>
</feature>
<keyword evidence="20" id="KW-1185">Reference proteome</keyword>
<dbReference type="Pfam" id="PF10418">
    <property type="entry name" value="DHODB_Fe-S_bind"/>
    <property type="match status" value="1"/>
</dbReference>
<gene>
    <name evidence="15" type="primary">pyrK</name>
    <name evidence="19" type="ORF">N780_10605</name>
</gene>
<dbReference type="InterPro" id="IPR017938">
    <property type="entry name" value="Riboflavin_synthase-like_b-brl"/>
</dbReference>
<evidence type="ECO:0000256" key="13">
    <source>
        <dbReference type="ARBA" id="ARBA00069792"/>
    </source>
</evidence>
<evidence type="ECO:0000313" key="20">
    <source>
        <dbReference type="Proteomes" id="UP000030153"/>
    </source>
</evidence>
<evidence type="ECO:0000256" key="9">
    <source>
        <dbReference type="ARBA" id="ARBA00022975"/>
    </source>
</evidence>
<dbReference type="GO" id="GO:0016491">
    <property type="term" value="F:oxidoreductase activity"/>
    <property type="evidence" value="ECO:0007669"/>
    <property type="project" value="InterPro"/>
</dbReference>
<dbReference type="UniPathway" id="UPA00070">
    <property type="reaction ID" value="UER00945"/>
</dbReference>
<evidence type="ECO:0000256" key="16">
    <source>
        <dbReference type="PIRSR" id="PIRSR006816-1"/>
    </source>
</evidence>
<comment type="cofactor">
    <cofactor evidence="15">
        <name>[2Fe-2S] cluster</name>
        <dbReference type="ChEBI" id="CHEBI:190135"/>
    </cofactor>
    <text evidence="15">Binds 1 [2Fe-2S] cluster per subunit.</text>
</comment>
<dbReference type="InterPro" id="IPR001433">
    <property type="entry name" value="OxRdtase_FAD/NAD-bd"/>
</dbReference>
<dbReference type="InterPro" id="IPR037117">
    <property type="entry name" value="Dihydroorotate_DH_ele_sf"/>
</dbReference>
<dbReference type="PIRSF" id="PIRSF006816">
    <property type="entry name" value="Cyc3_hyd_g"/>
    <property type="match status" value="1"/>
</dbReference>
<keyword evidence="12 15" id="KW-0411">Iron-sulfur</keyword>
<evidence type="ECO:0000256" key="2">
    <source>
        <dbReference type="ARBA" id="ARBA00006422"/>
    </source>
</evidence>
<evidence type="ECO:0000256" key="17">
    <source>
        <dbReference type="PIRSR" id="PIRSR006816-2"/>
    </source>
</evidence>
<dbReference type="InterPro" id="IPR017927">
    <property type="entry name" value="FAD-bd_FR_type"/>
</dbReference>
<dbReference type="eggNOG" id="COG0543">
    <property type="taxonomic scope" value="Bacteria"/>
</dbReference>
<keyword evidence="8 15" id="KW-0274">FAD</keyword>
<dbReference type="GO" id="GO:0009055">
    <property type="term" value="F:electron transfer activity"/>
    <property type="evidence" value="ECO:0007669"/>
    <property type="project" value="UniProtKB-UniRule"/>
</dbReference>
<dbReference type="EMBL" id="AVBG01000001">
    <property type="protein sequence ID" value="KGP92799.1"/>
    <property type="molecule type" value="Genomic_DNA"/>
</dbReference>
<evidence type="ECO:0000256" key="5">
    <source>
        <dbReference type="ARBA" id="ARBA00022630"/>
    </source>
</evidence>
<dbReference type="GO" id="GO:0050660">
    <property type="term" value="F:flavin adenine dinucleotide binding"/>
    <property type="evidence" value="ECO:0007669"/>
    <property type="project" value="InterPro"/>
</dbReference>
<dbReference type="CDD" id="cd06218">
    <property type="entry name" value="DHOD_e_trans"/>
    <property type="match status" value="1"/>
</dbReference>
<dbReference type="FunFam" id="2.10.240.10:FF:000001">
    <property type="entry name" value="Dihydroorotate dehydrogenase B (NAD(+)), electron transfer subunit"/>
    <property type="match status" value="1"/>
</dbReference>
<keyword evidence="5 15" id="KW-0285">Flavoprotein</keyword>
<keyword evidence="10 15" id="KW-0249">Electron transport</keyword>
<comment type="subunit">
    <text evidence="3 15">Heterotetramer of 2 PyrK and 2 PyrD type B subunits.</text>
</comment>
<comment type="caution">
    <text evidence="19">The sequence shown here is derived from an EMBL/GenBank/DDBJ whole genome shotgun (WGS) entry which is preliminary data.</text>
</comment>
<sequence>MLKKDDMHVLQNKWIASNTFEMKLTGRFVNSMKQPGQFLHIKVGDGTSHVLRRPLSIANVDHHIVTVIYKIVGKGTKWLSERKIGETVDVIGPRGTGFPIEGVRNEHIVLIGGGVGVPPLYYLGRKLVQQSNTVTSVLGFQGKDGVFYEDAFRELGETLITTDDGSYGYKGRVTDLIGVLNQDVTQYFSCGPKPMLKGVSETFTIPGFISLEERMGCGVGACFACVCETSDPEDSKGYRKICQDGPVFPAGEVVL</sequence>
<dbReference type="InterPro" id="IPR019480">
    <property type="entry name" value="Dihydroorotate_DH_Fe-S-bd"/>
</dbReference>
<dbReference type="AlphaFoldDB" id="A0A0A2UXZ1"/>
<feature type="binding site" evidence="15 16">
    <location>
        <begin position="53"/>
        <end position="56"/>
    </location>
    <ligand>
        <name>FAD</name>
        <dbReference type="ChEBI" id="CHEBI:57692"/>
    </ligand>
</feature>
<dbReference type="Pfam" id="PF00175">
    <property type="entry name" value="NAD_binding_1"/>
    <property type="match status" value="1"/>
</dbReference>
<comment type="similarity">
    <text evidence="2 15">Belongs to the PyrK family.</text>
</comment>
<dbReference type="Gene3D" id="2.10.240.10">
    <property type="entry name" value="Dihydroorotate dehydrogenase, electron transfer subunit"/>
    <property type="match status" value="1"/>
</dbReference>
<dbReference type="RefSeq" id="WP_036778539.1">
    <property type="nucleotide sequence ID" value="NZ_AVBG01000001.1"/>
</dbReference>
<evidence type="ECO:0000256" key="3">
    <source>
        <dbReference type="ARBA" id="ARBA00011669"/>
    </source>
</evidence>
<evidence type="ECO:0000256" key="1">
    <source>
        <dbReference type="ARBA" id="ARBA00004715"/>
    </source>
</evidence>